<dbReference type="InterPro" id="IPR037066">
    <property type="entry name" value="Plug_dom_sf"/>
</dbReference>
<name>A0A7J5U4B9_9BACT</name>
<dbReference type="GO" id="GO:0030246">
    <property type="term" value="F:carbohydrate binding"/>
    <property type="evidence" value="ECO:0007669"/>
    <property type="project" value="InterPro"/>
</dbReference>
<keyword evidence="2" id="KW-0472">Membrane</keyword>
<keyword evidence="6" id="KW-0675">Receptor</keyword>
<accession>A0A7J5U4B9</accession>
<dbReference type="Gene3D" id="2.60.40.1120">
    <property type="entry name" value="Carboxypeptidase-like, regulatory domain"/>
    <property type="match status" value="1"/>
</dbReference>
<protein>
    <submittedName>
        <fullName evidence="6">TonB-dependent receptor</fullName>
    </submittedName>
</protein>
<dbReference type="PANTHER" id="PTHR40980:SF4">
    <property type="entry name" value="TONB-DEPENDENT RECEPTOR-LIKE BETA-BARREL DOMAIN-CONTAINING PROTEIN"/>
    <property type="match status" value="1"/>
</dbReference>
<dbReference type="PROSITE" id="PS51257">
    <property type="entry name" value="PROKAR_LIPOPROTEIN"/>
    <property type="match status" value="1"/>
</dbReference>
<comment type="subcellular location">
    <subcellularLocation>
        <location evidence="1">Cell outer membrane</location>
    </subcellularLocation>
</comment>
<keyword evidence="4" id="KW-0732">Signal</keyword>
<evidence type="ECO:0000256" key="4">
    <source>
        <dbReference type="SAM" id="SignalP"/>
    </source>
</evidence>
<dbReference type="AlphaFoldDB" id="A0A7J5U4B9"/>
<dbReference type="PANTHER" id="PTHR40980">
    <property type="entry name" value="PLUG DOMAIN-CONTAINING PROTEIN"/>
    <property type="match status" value="1"/>
</dbReference>
<dbReference type="InterPro" id="IPR041700">
    <property type="entry name" value="OMP_b-brl_3"/>
</dbReference>
<keyword evidence="3" id="KW-0998">Cell outer membrane</keyword>
<feature type="chain" id="PRO_5029556173" evidence="4">
    <location>
        <begin position="22"/>
        <end position="818"/>
    </location>
</feature>
<reference evidence="6 7" key="1">
    <citation type="submission" date="2019-10" db="EMBL/GenBank/DDBJ databases">
        <title>Rudanella paleaurantiibacter sp. nov., isolated from sludge.</title>
        <authorList>
            <person name="Xu S.Q."/>
        </authorList>
    </citation>
    <scope>NUCLEOTIDE SEQUENCE [LARGE SCALE GENOMIC DNA]</scope>
    <source>
        <strain evidence="6 7">HX-22-17</strain>
    </source>
</reference>
<dbReference type="InterPro" id="IPR036942">
    <property type="entry name" value="Beta-barrel_TonB_sf"/>
</dbReference>
<dbReference type="SUPFAM" id="SSF56935">
    <property type="entry name" value="Porins"/>
    <property type="match status" value="1"/>
</dbReference>
<dbReference type="RefSeq" id="WP_152121941.1">
    <property type="nucleotide sequence ID" value="NZ_WELI01000001.1"/>
</dbReference>
<organism evidence="6 7">
    <name type="scientific">Rudanella paleaurantiibacter</name>
    <dbReference type="NCBI Taxonomy" id="2614655"/>
    <lineage>
        <taxon>Bacteria</taxon>
        <taxon>Pseudomonadati</taxon>
        <taxon>Bacteroidota</taxon>
        <taxon>Cytophagia</taxon>
        <taxon>Cytophagales</taxon>
        <taxon>Cytophagaceae</taxon>
        <taxon>Rudanella</taxon>
    </lineage>
</organism>
<evidence type="ECO:0000259" key="5">
    <source>
        <dbReference type="Pfam" id="PF14905"/>
    </source>
</evidence>
<evidence type="ECO:0000313" key="7">
    <source>
        <dbReference type="Proteomes" id="UP000488299"/>
    </source>
</evidence>
<dbReference type="Gene3D" id="2.170.130.10">
    <property type="entry name" value="TonB-dependent receptor, plug domain"/>
    <property type="match status" value="1"/>
</dbReference>
<dbReference type="EMBL" id="WELI01000001">
    <property type="protein sequence ID" value="KAB7732543.1"/>
    <property type="molecule type" value="Genomic_DNA"/>
</dbReference>
<evidence type="ECO:0000256" key="2">
    <source>
        <dbReference type="ARBA" id="ARBA00023136"/>
    </source>
</evidence>
<dbReference type="InterPro" id="IPR013784">
    <property type="entry name" value="Carb-bd-like_fold"/>
</dbReference>
<dbReference type="GO" id="GO:0009279">
    <property type="term" value="C:cell outer membrane"/>
    <property type="evidence" value="ECO:0007669"/>
    <property type="project" value="UniProtKB-SubCell"/>
</dbReference>
<evidence type="ECO:0000256" key="1">
    <source>
        <dbReference type="ARBA" id="ARBA00004442"/>
    </source>
</evidence>
<dbReference type="SUPFAM" id="SSF49452">
    <property type="entry name" value="Starch-binding domain-like"/>
    <property type="match status" value="1"/>
</dbReference>
<dbReference type="Pfam" id="PF13620">
    <property type="entry name" value="CarboxypepD_reg"/>
    <property type="match status" value="1"/>
</dbReference>
<dbReference type="Proteomes" id="UP000488299">
    <property type="component" value="Unassembled WGS sequence"/>
</dbReference>
<proteinExistence type="predicted"/>
<evidence type="ECO:0000256" key="3">
    <source>
        <dbReference type="ARBA" id="ARBA00023237"/>
    </source>
</evidence>
<feature type="signal peptide" evidence="4">
    <location>
        <begin position="1"/>
        <end position="21"/>
    </location>
</feature>
<sequence length="818" mass="91404">MKSVTLSLLLLLLSACIVAFGQSPTKHTINGQVKTAAGQPLEFVTMLLVQASDSTKLVKGAISDANGGYAFENVTPGQYRIGAQQVGFAKTYSKPFAVDATQPTVAGPALTLAEESKNLSEVKVVAKKPFIEQQVDRTVVNVENSIVSSGNTALEVLEKAPGVTIDRQNDQIQLKGKAGVIVMIDGKQTYLSVQEVSNLLKNTPSDNIEKIEIITNPGSKYDASGNSGIINIKMKRDKNFGTNGTAILGAGMGRFEKTNASINLNHRQGKMTSFGSVNARYGRSFQTNDISRVIPLQGQTSYFDQNSYRVNFSRNVNFRAGFDYNLTRKSTVGAVLTGFSNLWAQPNGINTSYISNANREVTLVPTTNIRSDNRWNNITGNVNYKYDFDGKGRELTADADYSRFNADNLNDMTTRFYNAAGAEVQGAQRFRNPMMAEINIWAAKADYVHPTKKGKIEAGVKSSLVSTDNDMRFFDIIDNREVVNVRQTNRFQYNENINAAYTNFATKLNKKTNLQAGLRMEHTHSEGKSVTLNQIVTRDYVNLFPTVHVSRQLDTNHVLNVSYSRRIDRPSYQDLNPFKFYLDKYTYQEGNPYLRPQLTHSVEMTHVYKSAFSTTLGYSRTNDVIFREVPGQNPADSTTFVMTQNMRLQQNVTLTLSFPIPVRKWWNMQNNITALYNNIDAEYRGANLNVKAFTYNLYSANNFTLGKGFSAELAGWFNSAGVYGIMKTQPMGAFSLGVQKRVLDGKGTLRVNVNDPFWINKFRGSAQYQDINLRVGSRWESRQVRATFTYRFGNQNVKAARQRQSATSAEQNRVQSNN</sequence>
<comment type="caution">
    <text evidence="6">The sequence shown here is derived from an EMBL/GenBank/DDBJ whole genome shotgun (WGS) entry which is preliminary data.</text>
</comment>
<evidence type="ECO:0000313" key="6">
    <source>
        <dbReference type="EMBL" id="KAB7732543.1"/>
    </source>
</evidence>
<feature type="domain" description="Outer membrane protein beta-barrel" evidence="5">
    <location>
        <begin position="387"/>
        <end position="790"/>
    </location>
</feature>
<dbReference type="Pfam" id="PF14905">
    <property type="entry name" value="OMP_b-brl_3"/>
    <property type="match status" value="1"/>
</dbReference>
<dbReference type="Gene3D" id="2.40.170.20">
    <property type="entry name" value="TonB-dependent receptor, beta-barrel domain"/>
    <property type="match status" value="1"/>
</dbReference>
<keyword evidence="7" id="KW-1185">Reference proteome</keyword>
<gene>
    <name evidence="6" type="ORF">F5984_00880</name>
</gene>